<sequence length="37" mass="4433">MKLLSKTLTIHDYDKDCFRQQRASSPVLLKRLRSIDR</sequence>
<accession>A0AAP9HGL4</accession>
<reference evidence="1 2" key="1">
    <citation type="submission" date="2017-08" db="EMBL/GenBank/DDBJ databases">
        <title>Genome sequence, comparative genomics and functional analysis of the highly adhesive Lactobacillus paracasei Kobulty strain.</title>
        <authorList>
            <person name="Koryszewska-Baginska A."/>
            <person name="Grynberg M."/>
            <person name="Aleksandrzak-Piekarczyk T."/>
        </authorList>
    </citation>
    <scope>NUCLEOTIDE SEQUENCE [LARGE SCALE GENOMIC DNA]</scope>
    <source>
        <strain evidence="1 2">IBB3423</strain>
    </source>
</reference>
<dbReference type="Proteomes" id="UP000423274">
    <property type="component" value="Chromosome"/>
</dbReference>
<name>A0AAP9HGL4_LACPA</name>
<gene>
    <name evidence="1" type="ORF">LCAKO_1235</name>
</gene>
<evidence type="ECO:0000313" key="1">
    <source>
        <dbReference type="EMBL" id="QGV17767.1"/>
    </source>
</evidence>
<protein>
    <submittedName>
        <fullName evidence="1">Uncharacterized protein</fullName>
    </submittedName>
</protein>
<dbReference type="EMBL" id="CP022954">
    <property type="protein sequence ID" value="QGV17767.1"/>
    <property type="molecule type" value="Genomic_DNA"/>
</dbReference>
<proteinExistence type="predicted"/>
<evidence type="ECO:0000313" key="2">
    <source>
        <dbReference type="Proteomes" id="UP000423274"/>
    </source>
</evidence>
<organism evidence="1 2">
    <name type="scientific">Lacticaseibacillus paracasei subsp. paracasei</name>
    <dbReference type="NCBI Taxonomy" id="47714"/>
    <lineage>
        <taxon>Bacteria</taxon>
        <taxon>Bacillati</taxon>
        <taxon>Bacillota</taxon>
        <taxon>Bacilli</taxon>
        <taxon>Lactobacillales</taxon>
        <taxon>Lactobacillaceae</taxon>
        <taxon>Lacticaseibacillus</taxon>
    </lineage>
</organism>
<dbReference type="AlphaFoldDB" id="A0AAP9HGL4"/>